<comment type="caution">
    <text evidence="2">The sequence shown here is derived from an EMBL/GenBank/DDBJ whole genome shotgun (WGS) entry which is preliminary data.</text>
</comment>
<protein>
    <recommendedName>
        <fullName evidence="4">DUF5658 domain-containing protein</fullName>
    </recommendedName>
</protein>
<sequence length="115" mass="13406">MIKGQNVWLWVSLGMFLVPEILFSFLLSSVLFLFRINVPYLIGKLVGEQFFIDNQSYLFLALIIEILGILGLLIFNIKFNRSRFKSLLSFSLFILLAFAILIFYTVYYMRNGIGF</sequence>
<feature type="transmembrane region" description="Helical" evidence="1">
    <location>
        <begin position="87"/>
        <end position="109"/>
    </location>
</feature>
<organism evidence="2 3">
    <name type="scientific">Candidatus Doudnabacteria bacterium RIFCSPLOWO2_01_FULL_44_21</name>
    <dbReference type="NCBI Taxonomy" id="1817841"/>
    <lineage>
        <taxon>Bacteria</taxon>
        <taxon>Candidatus Doudnaibacteriota</taxon>
    </lineage>
</organism>
<reference evidence="2 3" key="1">
    <citation type="journal article" date="2016" name="Nat. Commun.">
        <title>Thousands of microbial genomes shed light on interconnected biogeochemical processes in an aquifer system.</title>
        <authorList>
            <person name="Anantharaman K."/>
            <person name="Brown C.T."/>
            <person name="Hug L.A."/>
            <person name="Sharon I."/>
            <person name="Castelle C.J."/>
            <person name="Probst A.J."/>
            <person name="Thomas B.C."/>
            <person name="Singh A."/>
            <person name="Wilkins M.J."/>
            <person name="Karaoz U."/>
            <person name="Brodie E.L."/>
            <person name="Williams K.H."/>
            <person name="Hubbard S.S."/>
            <person name="Banfield J.F."/>
        </authorList>
    </citation>
    <scope>NUCLEOTIDE SEQUENCE [LARGE SCALE GENOMIC DNA]</scope>
</reference>
<feature type="transmembrane region" description="Helical" evidence="1">
    <location>
        <begin position="7"/>
        <end position="36"/>
    </location>
</feature>
<feature type="transmembrane region" description="Helical" evidence="1">
    <location>
        <begin position="56"/>
        <end position="75"/>
    </location>
</feature>
<evidence type="ECO:0000313" key="2">
    <source>
        <dbReference type="EMBL" id="OGE96374.1"/>
    </source>
</evidence>
<dbReference type="Proteomes" id="UP000177281">
    <property type="component" value="Unassembled WGS sequence"/>
</dbReference>
<accession>A0A1F5Q2M8</accession>
<evidence type="ECO:0008006" key="4">
    <source>
        <dbReference type="Google" id="ProtNLM"/>
    </source>
</evidence>
<gene>
    <name evidence="2" type="ORF">A3B10_01660</name>
</gene>
<proteinExistence type="predicted"/>
<evidence type="ECO:0000313" key="3">
    <source>
        <dbReference type="Proteomes" id="UP000177281"/>
    </source>
</evidence>
<evidence type="ECO:0000256" key="1">
    <source>
        <dbReference type="SAM" id="Phobius"/>
    </source>
</evidence>
<keyword evidence="1" id="KW-1133">Transmembrane helix</keyword>
<keyword evidence="1" id="KW-0472">Membrane</keyword>
<dbReference type="EMBL" id="MFFB01000005">
    <property type="protein sequence ID" value="OGE96374.1"/>
    <property type="molecule type" value="Genomic_DNA"/>
</dbReference>
<keyword evidence="1" id="KW-0812">Transmembrane</keyword>
<name>A0A1F5Q2M8_9BACT</name>
<dbReference type="AlphaFoldDB" id="A0A1F5Q2M8"/>